<evidence type="ECO:0000259" key="1">
    <source>
        <dbReference type="Pfam" id="PF19489"/>
    </source>
</evidence>
<keyword evidence="3" id="KW-1185">Reference proteome</keyword>
<dbReference type="Proteomes" id="UP000285530">
    <property type="component" value="Unassembled WGS sequence"/>
</dbReference>
<dbReference type="Pfam" id="PF19489">
    <property type="entry name" value="SLT_4"/>
    <property type="match status" value="1"/>
</dbReference>
<organism evidence="2 3">
    <name type="scientific">Paracoccus aestuarii</name>
    <dbReference type="NCBI Taxonomy" id="453842"/>
    <lineage>
        <taxon>Bacteria</taxon>
        <taxon>Pseudomonadati</taxon>
        <taxon>Pseudomonadota</taxon>
        <taxon>Alphaproteobacteria</taxon>
        <taxon>Rhodobacterales</taxon>
        <taxon>Paracoccaceae</taxon>
        <taxon>Paracoccus</taxon>
    </lineage>
</organism>
<name>A0A418ZXN5_9RHOB</name>
<dbReference type="RefSeq" id="WP_119885985.1">
    <property type="nucleotide sequence ID" value="NZ_CP067169.1"/>
</dbReference>
<dbReference type="InterPro" id="IPR023346">
    <property type="entry name" value="Lysozyme-like_dom_sf"/>
</dbReference>
<dbReference type="OrthoDB" id="9789144at2"/>
<reference evidence="2 3" key="1">
    <citation type="submission" date="2018-09" db="EMBL/GenBank/DDBJ databases">
        <title>Paracoccus onubensis nov. sp. a moderate halophilic bacterium isolated from Gruta de las Maravillas (Aracena, Spain).</title>
        <authorList>
            <person name="Jurado V."/>
            <person name="Gutierrez-Patricio S."/>
            <person name="Gonzalez-Pimentel J.L."/>
            <person name="Laiz L."/>
            <person name="Saiz-Jimenez C."/>
        </authorList>
    </citation>
    <scope>NUCLEOTIDE SEQUENCE [LARGE SCALE GENOMIC DNA]</scope>
    <source>
        <strain evidence="2 3">DSM 19484</strain>
    </source>
</reference>
<accession>A0A418ZXN5</accession>
<proteinExistence type="predicted"/>
<comment type="caution">
    <text evidence="2">The sequence shown here is derived from an EMBL/GenBank/DDBJ whole genome shotgun (WGS) entry which is preliminary data.</text>
</comment>
<dbReference type="Gene3D" id="1.10.530.10">
    <property type="match status" value="1"/>
</dbReference>
<dbReference type="EMBL" id="QZEV01000027">
    <property type="protein sequence ID" value="RJL05279.1"/>
    <property type="molecule type" value="Genomic_DNA"/>
</dbReference>
<feature type="domain" description="Transglycosylase SLT" evidence="1">
    <location>
        <begin position="7"/>
        <end position="191"/>
    </location>
</feature>
<dbReference type="AlphaFoldDB" id="A0A418ZXN5"/>
<gene>
    <name evidence="2" type="ORF">D3P06_07565</name>
</gene>
<protein>
    <submittedName>
        <fullName evidence="2">Lytic transglycosylase</fullName>
    </submittedName>
</protein>
<sequence>MNWLLKLAIVGLVASCGGGGNFSAPRQLDNACAIASERPAYLRAMRQTERKWGVPVHVQMATMYQESKFIGDARTPHQYAAGVIPVGRQSSAFGYSQALDGTWEEYQQNSGNRRARRDNIRDATDFMGWYMHGSQQQLGLSKHDATSQYLAYHEGRGGYRSGSFRGKPWLMRVANQVGQRSEMYRQQLIACRRA</sequence>
<evidence type="ECO:0000313" key="2">
    <source>
        <dbReference type="EMBL" id="RJL05279.1"/>
    </source>
</evidence>
<dbReference type="SUPFAM" id="SSF53955">
    <property type="entry name" value="Lysozyme-like"/>
    <property type="match status" value="1"/>
</dbReference>
<dbReference type="InterPro" id="IPR045795">
    <property type="entry name" value="SLT_4"/>
</dbReference>
<evidence type="ECO:0000313" key="3">
    <source>
        <dbReference type="Proteomes" id="UP000285530"/>
    </source>
</evidence>